<dbReference type="Proteomes" id="UP000469559">
    <property type="component" value="Unassembled WGS sequence"/>
</dbReference>
<evidence type="ECO:0000259" key="2">
    <source>
        <dbReference type="Pfam" id="PF18922"/>
    </source>
</evidence>
<dbReference type="EMBL" id="QGMF01000001">
    <property type="protein sequence ID" value="TVY22055.1"/>
    <property type="molecule type" value="Genomic_DNA"/>
</dbReference>
<protein>
    <recommendedName>
        <fullName evidence="2">DUF5672 domain-containing protein</fullName>
    </recommendedName>
</protein>
<keyword evidence="4" id="KW-1185">Reference proteome</keyword>
<evidence type="ECO:0000256" key="1">
    <source>
        <dbReference type="SAM" id="MobiDB-lite"/>
    </source>
</evidence>
<feature type="compositionally biased region" description="Basic and acidic residues" evidence="1">
    <location>
        <begin position="324"/>
        <end position="333"/>
    </location>
</feature>
<gene>
    <name evidence="3" type="ORF">LARI1_G000103</name>
</gene>
<accession>A0A8T9BQH4</accession>
<evidence type="ECO:0000313" key="3">
    <source>
        <dbReference type="EMBL" id="TVY22055.1"/>
    </source>
</evidence>
<feature type="region of interest" description="Disordered" evidence="1">
    <location>
        <begin position="324"/>
        <end position="350"/>
    </location>
</feature>
<reference evidence="3 4" key="1">
    <citation type="submission" date="2018-05" db="EMBL/GenBank/DDBJ databases">
        <title>Whole genome sequencing for identification of molecular markers to develop diagnostic detection tools for the regulated plant pathogen Lachnellula willkommii.</title>
        <authorList>
            <person name="Giroux E."/>
            <person name="Bilodeau G."/>
        </authorList>
    </citation>
    <scope>NUCLEOTIDE SEQUENCE [LARGE SCALE GENOMIC DNA]</scope>
    <source>
        <strain evidence="3 4">CBS 203.66</strain>
    </source>
</reference>
<name>A0A8T9BQH4_9HELO</name>
<dbReference type="OrthoDB" id="10025998at2759"/>
<dbReference type="InterPro" id="IPR043729">
    <property type="entry name" value="DUF5672"/>
</dbReference>
<evidence type="ECO:0000313" key="4">
    <source>
        <dbReference type="Proteomes" id="UP000469559"/>
    </source>
</evidence>
<dbReference type="AlphaFoldDB" id="A0A8T9BQH4"/>
<comment type="caution">
    <text evidence="3">The sequence shown here is derived from an EMBL/GenBank/DDBJ whole genome shotgun (WGS) entry which is preliminary data.</text>
</comment>
<dbReference type="Pfam" id="PF18922">
    <property type="entry name" value="DUF5672"/>
    <property type="match status" value="1"/>
</dbReference>
<feature type="domain" description="DUF5672" evidence="2">
    <location>
        <begin position="143"/>
        <end position="284"/>
    </location>
</feature>
<organism evidence="3 4">
    <name type="scientific">Lachnellula arida</name>
    <dbReference type="NCBI Taxonomy" id="1316785"/>
    <lineage>
        <taxon>Eukaryota</taxon>
        <taxon>Fungi</taxon>
        <taxon>Dikarya</taxon>
        <taxon>Ascomycota</taxon>
        <taxon>Pezizomycotina</taxon>
        <taxon>Leotiomycetes</taxon>
        <taxon>Helotiales</taxon>
        <taxon>Lachnaceae</taxon>
        <taxon>Lachnellula</taxon>
    </lineage>
</organism>
<sequence>MTAAMATPPNGKPLSNSLLATSKTRIILLTALLTTWLLASLLPSYKQSVKNLAQKKYAAAIGHFPALKVDWHPRVDSDVQFNSSKVALLIEGRPIPHLVPQLLHMISVVPPDWRFKFIGTNKSVMSVSRSFATQYQALNGKLDLVVLPRPWKVDSKEDVYRLLTDLRFYNDYLSEVEWMLKFESDSIMCANSGDTLDDWLHYDWAGAPRSTNDRFAGNGGLSLRRISTVKRILGFQSRYNDTEPEDEWFGKRITVLPGAKVASGTEENHFSVEDTWFEKPMGYHIRDMGNSLADDVWKDPEKRKANFDYCPELAMIMPMKLERERCEGDDKHGNIPPQDADSKPKGKGAV</sequence>
<proteinExistence type="predicted"/>